<name>A0AAN6SKP2_9PEZI</name>
<keyword evidence="4" id="KW-0479">Metal-binding</keyword>
<protein>
    <submittedName>
        <fullName evidence="10">Chloroperoxidase</fullName>
    </submittedName>
</protein>
<dbReference type="GO" id="GO:0004601">
    <property type="term" value="F:peroxidase activity"/>
    <property type="evidence" value="ECO:0007669"/>
    <property type="project" value="UniProtKB-KW"/>
</dbReference>
<comment type="caution">
    <text evidence="10">The sequence shown here is derived from an EMBL/GenBank/DDBJ whole genome shotgun (WGS) entry which is preliminary data.</text>
</comment>
<evidence type="ECO:0000313" key="11">
    <source>
        <dbReference type="Proteomes" id="UP001303115"/>
    </source>
</evidence>
<gene>
    <name evidence="10" type="ORF">C8A01DRAFT_41630</name>
</gene>
<sequence length="431" mass="46939">MKISFLALAASLAESNIAAAWPAAGGGHETVGKRCPFAEVQKQGEQLPEKRSLLGFKPVDVTGKHAFQPPKAGDQRGPCPGLNALANHAYIPRNGVVNYLDAIAAINKVYGMGVDLALILATMGLVWTGNPLSLNPSFSIGGYDPSVQNLLGNVLGLLGTPRGLKGSHNFIEADSSNTRSDIYLGNGDNYSLQMDQFMEWYNMTDYEFTSDIMAKRAAIRFHESISENPNFYYGPITGFIARNAGYLFPLRVLANHTDERPEGILTKDVVRSFFAVYGEEGNFEYKPGWERIPDNWYGARNEYGLIQLNLDLVDWILQYPELASIGGNTGKINTFTGIDLGNLTGGLYNTKTLLEGNNLICFVLQLVKFAAPNSLSPLFATLEVPLQLIQKAIAVPLLSLACPAMKDLTEGGQPLWNVLSEQFPGAGKRAL</sequence>
<evidence type="ECO:0000256" key="5">
    <source>
        <dbReference type="ARBA" id="ARBA00023002"/>
    </source>
</evidence>
<keyword evidence="11" id="KW-1185">Reference proteome</keyword>
<feature type="domain" description="Heme haloperoxidase family profile" evidence="9">
    <location>
        <begin position="63"/>
        <end position="310"/>
    </location>
</feature>
<dbReference type="SUPFAM" id="SSF47571">
    <property type="entry name" value="Cloroperoxidase"/>
    <property type="match status" value="1"/>
</dbReference>
<comment type="similarity">
    <text evidence="7">Belongs to the chloroperoxidase family.</text>
</comment>
<dbReference type="Gene3D" id="1.10.489.10">
    <property type="entry name" value="Chloroperoxidase-like"/>
    <property type="match status" value="1"/>
</dbReference>
<dbReference type="InterPro" id="IPR036851">
    <property type="entry name" value="Chloroperoxidase-like_sf"/>
</dbReference>
<dbReference type="PANTHER" id="PTHR33577:SF16">
    <property type="entry name" value="HEME HALOPEROXIDASE FAMILY PROFILE DOMAIN-CONTAINING PROTEIN"/>
    <property type="match status" value="1"/>
</dbReference>
<dbReference type="EMBL" id="MU854676">
    <property type="protein sequence ID" value="KAK4031931.1"/>
    <property type="molecule type" value="Genomic_DNA"/>
</dbReference>
<evidence type="ECO:0000259" key="9">
    <source>
        <dbReference type="PROSITE" id="PS51405"/>
    </source>
</evidence>
<keyword evidence="8" id="KW-0732">Signal</keyword>
<organism evidence="10 11">
    <name type="scientific">Parachaetomium inaequale</name>
    <dbReference type="NCBI Taxonomy" id="2588326"/>
    <lineage>
        <taxon>Eukaryota</taxon>
        <taxon>Fungi</taxon>
        <taxon>Dikarya</taxon>
        <taxon>Ascomycota</taxon>
        <taxon>Pezizomycotina</taxon>
        <taxon>Sordariomycetes</taxon>
        <taxon>Sordariomycetidae</taxon>
        <taxon>Sordariales</taxon>
        <taxon>Chaetomiaceae</taxon>
        <taxon>Parachaetomium</taxon>
    </lineage>
</organism>
<evidence type="ECO:0000256" key="3">
    <source>
        <dbReference type="ARBA" id="ARBA00022617"/>
    </source>
</evidence>
<dbReference type="Pfam" id="PF01328">
    <property type="entry name" value="Peroxidase_2"/>
    <property type="match status" value="1"/>
</dbReference>
<keyword evidence="3" id="KW-0349">Heme</keyword>
<dbReference type="PROSITE" id="PS51405">
    <property type="entry name" value="HEME_HALOPEROXIDASE"/>
    <property type="match status" value="1"/>
</dbReference>
<feature type="chain" id="PRO_5042987610" evidence="8">
    <location>
        <begin position="21"/>
        <end position="431"/>
    </location>
</feature>
<keyword evidence="6" id="KW-0408">Iron</keyword>
<evidence type="ECO:0000313" key="10">
    <source>
        <dbReference type="EMBL" id="KAK4031931.1"/>
    </source>
</evidence>
<keyword evidence="2" id="KW-0575">Peroxidase</keyword>
<dbReference type="PANTHER" id="PTHR33577">
    <property type="entry name" value="STERIGMATOCYSTIN BIOSYNTHESIS PEROXIDASE STCC-RELATED"/>
    <property type="match status" value="1"/>
</dbReference>
<accession>A0AAN6SKP2</accession>
<evidence type="ECO:0000256" key="2">
    <source>
        <dbReference type="ARBA" id="ARBA00022559"/>
    </source>
</evidence>
<reference evidence="11" key="1">
    <citation type="journal article" date="2023" name="Mol. Phylogenet. Evol.">
        <title>Genome-scale phylogeny and comparative genomics of the fungal order Sordariales.</title>
        <authorList>
            <person name="Hensen N."/>
            <person name="Bonometti L."/>
            <person name="Westerberg I."/>
            <person name="Brannstrom I.O."/>
            <person name="Guillou S."/>
            <person name="Cros-Aarteil S."/>
            <person name="Calhoun S."/>
            <person name="Haridas S."/>
            <person name="Kuo A."/>
            <person name="Mondo S."/>
            <person name="Pangilinan J."/>
            <person name="Riley R."/>
            <person name="LaButti K."/>
            <person name="Andreopoulos B."/>
            <person name="Lipzen A."/>
            <person name="Chen C."/>
            <person name="Yan M."/>
            <person name="Daum C."/>
            <person name="Ng V."/>
            <person name="Clum A."/>
            <person name="Steindorff A."/>
            <person name="Ohm R.A."/>
            <person name="Martin F."/>
            <person name="Silar P."/>
            <person name="Natvig D.O."/>
            <person name="Lalanne C."/>
            <person name="Gautier V."/>
            <person name="Ament-Velasquez S.L."/>
            <person name="Kruys A."/>
            <person name="Hutchinson M.I."/>
            <person name="Powell A.J."/>
            <person name="Barry K."/>
            <person name="Miller A.N."/>
            <person name="Grigoriev I.V."/>
            <person name="Debuchy R."/>
            <person name="Gladieux P."/>
            <person name="Hiltunen Thoren M."/>
            <person name="Johannesson H."/>
        </authorList>
    </citation>
    <scope>NUCLEOTIDE SEQUENCE [LARGE SCALE GENOMIC DNA]</scope>
    <source>
        <strain evidence="11">CBS 284.82</strain>
    </source>
</reference>
<comment type="cofactor">
    <cofactor evidence="1">
        <name>heme b</name>
        <dbReference type="ChEBI" id="CHEBI:60344"/>
    </cofactor>
</comment>
<evidence type="ECO:0000256" key="1">
    <source>
        <dbReference type="ARBA" id="ARBA00001970"/>
    </source>
</evidence>
<dbReference type="GO" id="GO:0046872">
    <property type="term" value="F:metal ion binding"/>
    <property type="evidence" value="ECO:0007669"/>
    <property type="project" value="UniProtKB-KW"/>
</dbReference>
<dbReference type="Proteomes" id="UP001303115">
    <property type="component" value="Unassembled WGS sequence"/>
</dbReference>
<evidence type="ECO:0000256" key="7">
    <source>
        <dbReference type="ARBA" id="ARBA00025795"/>
    </source>
</evidence>
<evidence type="ECO:0000256" key="6">
    <source>
        <dbReference type="ARBA" id="ARBA00023004"/>
    </source>
</evidence>
<dbReference type="AlphaFoldDB" id="A0AAN6SKP2"/>
<evidence type="ECO:0000256" key="4">
    <source>
        <dbReference type="ARBA" id="ARBA00022723"/>
    </source>
</evidence>
<feature type="signal peptide" evidence="8">
    <location>
        <begin position="1"/>
        <end position="20"/>
    </location>
</feature>
<evidence type="ECO:0000256" key="8">
    <source>
        <dbReference type="SAM" id="SignalP"/>
    </source>
</evidence>
<keyword evidence="5" id="KW-0560">Oxidoreductase</keyword>
<dbReference type="InterPro" id="IPR000028">
    <property type="entry name" value="Chloroperoxidase"/>
</dbReference>
<proteinExistence type="inferred from homology"/>